<protein>
    <submittedName>
        <fullName evidence="2">Uncharacterized protein</fullName>
    </submittedName>
</protein>
<dbReference type="AlphaFoldDB" id="A0A1R2CLE0"/>
<gene>
    <name evidence="2" type="ORF">SteCoe_7916</name>
</gene>
<accession>A0A1R2CLE0</accession>
<evidence type="ECO:0000256" key="1">
    <source>
        <dbReference type="SAM" id="MobiDB-lite"/>
    </source>
</evidence>
<dbReference type="OrthoDB" id="10612645at2759"/>
<feature type="region of interest" description="Disordered" evidence="1">
    <location>
        <begin position="266"/>
        <end position="291"/>
    </location>
</feature>
<name>A0A1R2CLE0_9CILI</name>
<evidence type="ECO:0000313" key="2">
    <source>
        <dbReference type="EMBL" id="OMJ89834.1"/>
    </source>
</evidence>
<proteinExistence type="predicted"/>
<organism evidence="2 3">
    <name type="scientific">Stentor coeruleus</name>
    <dbReference type="NCBI Taxonomy" id="5963"/>
    <lineage>
        <taxon>Eukaryota</taxon>
        <taxon>Sar</taxon>
        <taxon>Alveolata</taxon>
        <taxon>Ciliophora</taxon>
        <taxon>Postciliodesmatophora</taxon>
        <taxon>Heterotrichea</taxon>
        <taxon>Heterotrichida</taxon>
        <taxon>Stentoridae</taxon>
        <taxon>Stentor</taxon>
    </lineage>
</organism>
<dbReference type="EMBL" id="MPUH01000116">
    <property type="protein sequence ID" value="OMJ89834.1"/>
    <property type="molecule type" value="Genomic_DNA"/>
</dbReference>
<comment type="caution">
    <text evidence="2">The sequence shown here is derived from an EMBL/GenBank/DDBJ whole genome shotgun (WGS) entry which is preliminary data.</text>
</comment>
<sequence>MSEVYFSRAGRASVSKFKILSEKNQILSGKRPHLSDFRMKSEPVFLDKHIGKIVAQELEKLKNKKTEVKVEMPSAVFKSPGRREIFTKSEVPDLGRYDVNFCLVEKAPITYSMNRSKKTIDLQPLPDSFLSSNLHQFPDQNFKGIPFQCQTSRRDITEGITSPHEERFKVQNLIPKSCSKFNFPACPDLSKYAKRHDFYTKKEYSPDYKPNKEFVLPKLTKKIDFKNMTKRKSLGEEKDWPKIFDVNMAKQEKKTLIEELMKKTDRKKNKYSIKTPRGFSPSKFDDNELEL</sequence>
<keyword evidence="3" id="KW-1185">Reference proteome</keyword>
<dbReference type="Proteomes" id="UP000187209">
    <property type="component" value="Unassembled WGS sequence"/>
</dbReference>
<reference evidence="2 3" key="1">
    <citation type="submission" date="2016-11" db="EMBL/GenBank/DDBJ databases">
        <title>The macronuclear genome of Stentor coeruleus: a giant cell with tiny introns.</title>
        <authorList>
            <person name="Slabodnick M."/>
            <person name="Ruby J.G."/>
            <person name="Reiff S.B."/>
            <person name="Swart E.C."/>
            <person name="Gosai S."/>
            <person name="Prabakaran S."/>
            <person name="Witkowska E."/>
            <person name="Larue G.E."/>
            <person name="Fisher S."/>
            <person name="Freeman R.M."/>
            <person name="Gunawardena J."/>
            <person name="Chu W."/>
            <person name="Stover N.A."/>
            <person name="Gregory B.D."/>
            <person name="Nowacki M."/>
            <person name="Derisi J."/>
            <person name="Roy S.W."/>
            <person name="Marshall W.F."/>
            <person name="Sood P."/>
        </authorList>
    </citation>
    <scope>NUCLEOTIDE SEQUENCE [LARGE SCALE GENOMIC DNA]</scope>
    <source>
        <strain evidence="2">WM001</strain>
    </source>
</reference>
<evidence type="ECO:0000313" key="3">
    <source>
        <dbReference type="Proteomes" id="UP000187209"/>
    </source>
</evidence>